<proteinExistence type="predicted"/>
<dbReference type="GeneID" id="93611806"/>
<dbReference type="AlphaFoldDB" id="I1BVA0"/>
<gene>
    <name evidence="2" type="ORF">RO3G_04835</name>
</gene>
<dbReference type="VEuPathDB" id="FungiDB:RO3G_04835"/>
<feature type="compositionally biased region" description="Polar residues" evidence="1">
    <location>
        <begin position="7"/>
        <end position="19"/>
    </location>
</feature>
<keyword evidence="3" id="KW-1185">Reference proteome</keyword>
<dbReference type="Proteomes" id="UP000009138">
    <property type="component" value="Unassembled WGS sequence"/>
</dbReference>
<dbReference type="InParanoid" id="I1BVA0"/>
<dbReference type="RefSeq" id="XP_067515526.1">
    <property type="nucleotide sequence ID" value="XM_067659425.1"/>
</dbReference>
<feature type="compositionally biased region" description="Acidic residues" evidence="1">
    <location>
        <begin position="22"/>
        <end position="35"/>
    </location>
</feature>
<feature type="region of interest" description="Disordered" evidence="1">
    <location>
        <begin position="1"/>
        <end position="54"/>
    </location>
</feature>
<accession>I1BVA0</accession>
<evidence type="ECO:0000256" key="1">
    <source>
        <dbReference type="SAM" id="MobiDB-lite"/>
    </source>
</evidence>
<evidence type="ECO:0000313" key="2">
    <source>
        <dbReference type="EMBL" id="EIE80130.1"/>
    </source>
</evidence>
<name>I1BVA0_RHIO9</name>
<reference evidence="2 3" key="1">
    <citation type="journal article" date="2009" name="PLoS Genet.">
        <title>Genomic analysis of the basal lineage fungus Rhizopus oryzae reveals a whole-genome duplication.</title>
        <authorList>
            <person name="Ma L.-J."/>
            <person name="Ibrahim A.S."/>
            <person name="Skory C."/>
            <person name="Grabherr M.G."/>
            <person name="Burger G."/>
            <person name="Butler M."/>
            <person name="Elias M."/>
            <person name="Idnurm A."/>
            <person name="Lang B.F."/>
            <person name="Sone T."/>
            <person name="Abe A."/>
            <person name="Calvo S.E."/>
            <person name="Corrochano L.M."/>
            <person name="Engels R."/>
            <person name="Fu J."/>
            <person name="Hansberg W."/>
            <person name="Kim J.-M."/>
            <person name="Kodira C.D."/>
            <person name="Koehrsen M.J."/>
            <person name="Liu B."/>
            <person name="Miranda-Saavedra D."/>
            <person name="O'Leary S."/>
            <person name="Ortiz-Castellanos L."/>
            <person name="Poulter R."/>
            <person name="Rodriguez-Romero J."/>
            <person name="Ruiz-Herrera J."/>
            <person name="Shen Y.-Q."/>
            <person name="Zeng Q."/>
            <person name="Galagan J."/>
            <person name="Birren B.W."/>
            <person name="Cuomo C.A."/>
            <person name="Wickes B.L."/>
        </authorList>
    </citation>
    <scope>NUCLEOTIDE SEQUENCE [LARGE SCALE GENOMIC DNA]</scope>
    <source>
        <strain evidence="3">RA 99-880 / ATCC MYA-4621 / FGSC 9543 / NRRL 43880</strain>
    </source>
</reference>
<organism evidence="2 3">
    <name type="scientific">Rhizopus delemar (strain RA 99-880 / ATCC MYA-4621 / FGSC 9543 / NRRL 43880)</name>
    <name type="common">Mucormycosis agent</name>
    <name type="synonym">Rhizopus arrhizus var. delemar</name>
    <dbReference type="NCBI Taxonomy" id="246409"/>
    <lineage>
        <taxon>Eukaryota</taxon>
        <taxon>Fungi</taxon>
        <taxon>Fungi incertae sedis</taxon>
        <taxon>Mucoromycota</taxon>
        <taxon>Mucoromycotina</taxon>
        <taxon>Mucoromycetes</taxon>
        <taxon>Mucorales</taxon>
        <taxon>Mucorineae</taxon>
        <taxon>Rhizopodaceae</taxon>
        <taxon>Rhizopus</taxon>
    </lineage>
</organism>
<sequence>MVPSPGEGQSSSGISSYTVYESDIEGGGDEDENEESNSSTLISNGMNNFGLIRT</sequence>
<protein>
    <submittedName>
        <fullName evidence="2">Uncharacterized protein</fullName>
    </submittedName>
</protein>
<dbReference type="EMBL" id="CH476734">
    <property type="protein sequence ID" value="EIE80130.1"/>
    <property type="molecule type" value="Genomic_DNA"/>
</dbReference>
<evidence type="ECO:0000313" key="3">
    <source>
        <dbReference type="Proteomes" id="UP000009138"/>
    </source>
</evidence>